<comment type="caution">
    <text evidence="2">The sequence shown here is derived from an EMBL/GenBank/DDBJ whole genome shotgun (WGS) entry which is preliminary data.</text>
</comment>
<accession>A0ABR6YSC6</accession>
<dbReference type="Gene3D" id="1.20.1290.10">
    <property type="entry name" value="AhpD-like"/>
    <property type="match status" value="1"/>
</dbReference>
<dbReference type="RefSeq" id="WP_186892832.1">
    <property type="nucleotide sequence ID" value="NZ_WJBE01000001.1"/>
</dbReference>
<protein>
    <submittedName>
        <fullName evidence="2">Carboxymuconolactone decarboxylase family protein</fullName>
    </submittedName>
</protein>
<gene>
    <name evidence="2" type="ORF">GH811_00370</name>
</gene>
<dbReference type="PANTHER" id="PTHR34846:SF10">
    <property type="entry name" value="CYTOPLASMIC PROTEIN"/>
    <property type="match status" value="1"/>
</dbReference>
<dbReference type="Proteomes" id="UP000622405">
    <property type="component" value="Unassembled WGS sequence"/>
</dbReference>
<feature type="domain" description="Carboxymuconolactone decarboxylase-like" evidence="1">
    <location>
        <begin position="73"/>
        <end position="123"/>
    </location>
</feature>
<evidence type="ECO:0000313" key="3">
    <source>
        <dbReference type="Proteomes" id="UP000622405"/>
    </source>
</evidence>
<dbReference type="EMBL" id="WJBE01000001">
    <property type="protein sequence ID" value="MBC3898066.1"/>
    <property type="molecule type" value="Genomic_DNA"/>
</dbReference>
<sequence>MTSTAKKAWANTEQSPRPLIKPPIKIPLLLRIGLFIAKKETGKDLLPARLLTWYPRAAIGSGVLEMMTAKGENAQERRLLNLVRLQASLICSCTFCIDMNAVGIVKNGITDEELAVLQGHRAVQSVDSFNLRELLALEYAISLSSTPPDLSDQFIKNLTREFTEAEIVMLASTIASVNYWARLNQGLGIPPAGFSDRCLLYRQDE</sequence>
<evidence type="ECO:0000313" key="2">
    <source>
        <dbReference type="EMBL" id="MBC3898066.1"/>
    </source>
</evidence>
<reference evidence="2 3" key="1">
    <citation type="journal article" date="2020" name="mSystems">
        <title>Defining Genomic and Predicted Metabolic Features of the Acetobacterium Genus.</title>
        <authorList>
            <person name="Ross D.E."/>
            <person name="Marshall C.W."/>
            <person name="Gulliver D."/>
            <person name="May H.D."/>
            <person name="Norman R.S."/>
        </authorList>
    </citation>
    <scope>NUCLEOTIDE SEQUENCE [LARGE SCALE GENOMIC DNA]</scope>
    <source>
        <strain evidence="2 3">DSM 4132</strain>
    </source>
</reference>
<dbReference type="InterPro" id="IPR003779">
    <property type="entry name" value="CMD-like"/>
</dbReference>
<organism evidence="2 3">
    <name type="scientific">Acetobacterium malicum</name>
    <dbReference type="NCBI Taxonomy" id="52692"/>
    <lineage>
        <taxon>Bacteria</taxon>
        <taxon>Bacillati</taxon>
        <taxon>Bacillota</taxon>
        <taxon>Clostridia</taxon>
        <taxon>Eubacteriales</taxon>
        <taxon>Eubacteriaceae</taxon>
        <taxon>Acetobacterium</taxon>
    </lineage>
</organism>
<dbReference type="SUPFAM" id="SSF69118">
    <property type="entry name" value="AhpD-like"/>
    <property type="match status" value="1"/>
</dbReference>
<keyword evidence="3" id="KW-1185">Reference proteome</keyword>
<name>A0ABR6YSC6_9FIRM</name>
<proteinExistence type="predicted"/>
<dbReference type="Pfam" id="PF02627">
    <property type="entry name" value="CMD"/>
    <property type="match status" value="1"/>
</dbReference>
<dbReference type="PANTHER" id="PTHR34846">
    <property type="entry name" value="4-CARBOXYMUCONOLACTONE DECARBOXYLASE FAMILY PROTEIN (AFU_ORTHOLOGUE AFUA_6G11590)"/>
    <property type="match status" value="1"/>
</dbReference>
<evidence type="ECO:0000259" key="1">
    <source>
        <dbReference type="Pfam" id="PF02627"/>
    </source>
</evidence>
<dbReference type="InterPro" id="IPR029032">
    <property type="entry name" value="AhpD-like"/>
</dbReference>